<feature type="repeat" description="ANK" evidence="1">
    <location>
        <begin position="208"/>
        <end position="240"/>
    </location>
</feature>
<dbReference type="InterPro" id="IPR011009">
    <property type="entry name" value="Kinase-like_dom_sf"/>
</dbReference>
<dbReference type="SMART" id="SM00248">
    <property type="entry name" value="ANK"/>
    <property type="match status" value="4"/>
</dbReference>
<dbReference type="PROSITE" id="PS50297">
    <property type="entry name" value="ANK_REP_REGION"/>
    <property type="match status" value="1"/>
</dbReference>
<dbReference type="STRING" id="121224.E0VMV5"/>
<evidence type="ECO:0000256" key="1">
    <source>
        <dbReference type="PROSITE-ProRule" id="PRU00023"/>
    </source>
</evidence>
<dbReference type="GeneID" id="8236086"/>
<dbReference type="Pfam" id="PF12796">
    <property type="entry name" value="Ank_2"/>
    <property type="match status" value="2"/>
</dbReference>
<feature type="domain" description="Protein kinase" evidence="3">
    <location>
        <begin position="1051"/>
        <end position="1302"/>
    </location>
</feature>
<dbReference type="GO" id="GO:1990604">
    <property type="term" value="C:IRE1-TRAF2-ASK1 complex"/>
    <property type="evidence" value="ECO:0007669"/>
    <property type="project" value="TreeGrafter"/>
</dbReference>
<dbReference type="eggNOG" id="KOG1027">
    <property type="taxonomic scope" value="Eukaryota"/>
</dbReference>
<feature type="repeat" description="ANK" evidence="1">
    <location>
        <begin position="100"/>
        <end position="132"/>
    </location>
</feature>
<dbReference type="EMBL" id="DS235327">
    <property type="protein sequence ID" value="EEB14711.1"/>
    <property type="molecule type" value="Genomic_DNA"/>
</dbReference>
<dbReference type="Pfam" id="PF00069">
    <property type="entry name" value="Pkinase"/>
    <property type="match status" value="1"/>
</dbReference>
<dbReference type="PANTHER" id="PTHR13954">
    <property type="entry name" value="IRE1-RELATED"/>
    <property type="match status" value="1"/>
</dbReference>
<feature type="compositionally biased region" description="Basic and acidic residues" evidence="2">
    <location>
        <begin position="15"/>
        <end position="29"/>
    </location>
</feature>
<dbReference type="PROSITE" id="PS50011">
    <property type="entry name" value="PROTEIN_KINASE_DOM"/>
    <property type="match status" value="1"/>
</dbReference>
<evidence type="ECO:0000256" key="2">
    <source>
        <dbReference type="SAM" id="MobiDB-lite"/>
    </source>
</evidence>
<dbReference type="KEGG" id="phu:Phum_PHUM319520"/>
<dbReference type="EnsemblMetazoa" id="PHUM319520-RA">
    <property type="protein sequence ID" value="PHUM319520-PA"/>
    <property type="gene ID" value="PHUM319520"/>
</dbReference>
<dbReference type="Gene3D" id="1.25.40.20">
    <property type="entry name" value="Ankyrin repeat-containing domain"/>
    <property type="match status" value="2"/>
</dbReference>
<dbReference type="GO" id="GO:0051082">
    <property type="term" value="F:unfolded protein binding"/>
    <property type="evidence" value="ECO:0007669"/>
    <property type="project" value="TreeGrafter"/>
</dbReference>
<dbReference type="GO" id="GO:0070059">
    <property type="term" value="P:intrinsic apoptotic signaling pathway in response to endoplasmic reticulum stress"/>
    <property type="evidence" value="ECO:0007669"/>
    <property type="project" value="TreeGrafter"/>
</dbReference>
<feature type="region of interest" description="Disordered" evidence="2">
    <location>
        <begin position="1"/>
        <end position="37"/>
    </location>
</feature>
<evidence type="ECO:0000313" key="5">
    <source>
        <dbReference type="EnsemblMetazoa" id="PHUM319520-PA"/>
    </source>
</evidence>
<dbReference type="GO" id="GO:0036498">
    <property type="term" value="P:IRE1-mediated unfolded protein response"/>
    <property type="evidence" value="ECO:0007669"/>
    <property type="project" value="TreeGrafter"/>
</dbReference>
<dbReference type="InterPro" id="IPR002110">
    <property type="entry name" value="Ankyrin_rpt"/>
</dbReference>
<reference evidence="4" key="2">
    <citation type="submission" date="2007-04" db="EMBL/GenBank/DDBJ databases">
        <title>The genome of the human body louse.</title>
        <authorList>
            <consortium name="The Human Body Louse Genome Consortium"/>
            <person name="Kirkness E."/>
            <person name="Walenz B."/>
            <person name="Hass B."/>
            <person name="Bruggner R."/>
            <person name="Strausberg R."/>
        </authorList>
    </citation>
    <scope>NUCLEOTIDE SEQUENCE</scope>
    <source>
        <strain evidence="4">USDA</strain>
    </source>
</reference>
<dbReference type="InParanoid" id="E0VMV5"/>
<dbReference type="GO" id="GO:0004521">
    <property type="term" value="F:RNA endonuclease activity"/>
    <property type="evidence" value="ECO:0007669"/>
    <property type="project" value="InterPro"/>
</dbReference>
<dbReference type="InterPro" id="IPR000719">
    <property type="entry name" value="Prot_kinase_dom"/>
</dbReference>
<organism>
    <name type="scientific">Pediculus humanus subsp. corporis</name>
    <name type="common">Body louse</name>
    <dbReference type="NCBI Taxonomy" id="121224"/>
    <lineage>
        <taxon>Eukaryota</taxon>
        <taxon>Metazoa</taxon>
        <taxon>Ecdysozoa</taxon>
        <taxon>Arthropoda</taxon>
        <taxon>Hexapoda</taxon>
        <taxon>Insecta</taxon>
        <taxon>Pterygota</taxon>
        <taxon>Neoptera</taxon>
        <taxon>Paraneoptera</taxon>
        <taxon>Psocodea</taxon>
        <taxon>Troctomorpha</taxon>
        <taxon>Phthiraptera</taxon>
        <taxon>Anoplura</taxon>
        <taxon>Pediculidae</taxon>
        <taxon>Pediculus</taxon>
    </lineage>
</organism>
<dbReference type="Gene3D" id="1.10.510.10">
    <property type="entry name" value="Transferase(Phosphotransferase) domain 1"/>
    <property type="match status" value="1"/>
</dbReference>
<protein>
    <recommendedName>
        <fullName evidence="3">Protein kinase domain-containing protein</fullName>
    </recommendedName>
</protein>
<dbReference type="EMBL" id="AAZO01003711">
    <property type="status" value="NOT_ANNOTATED_CDS"/>
    <property type="molecule type" value="Genomic_DNA"/>
</dbReference>
<gene>
    <name evidence="5" type="primary">8236086</name>
    <name evidence="4" type="ORF">Phum_PHUM319520</name>
</gene>
<feature type="compositionally biased region" description="Low complexity" evidence="2">
    <location>
        <begin position="827"/>
        <end position="839"/>
    </location>
</feature>
<evidence type="ECO:0000313" key="4">
    <source>
        <dbReference type="EMBL" id="EEB14711.1"/>
    </source>
</evidence>
<dbReference type="GO" id="GO:0005524">
    <property type="term" value="F:ATP binding"/>
    <property type="evidence" value="ECO:0007669"/>
    <property type="project" value="InterPro"/>
</dbReference>
<sequence>MAKGKKTKIKTGVRRRQDVNSIGKEKEKNEEDEVSSCSTEPHETITSFLKQEEIQDLLNAIQTKDLNDLPILIGATILGKIDLVKKFHREGYTLECYDQNGMTPFLWAVKLKNLELVEFFASKGVKISTEDVNGDNSLIHAIKSNFWDEESIIQYHKTYGNRFSFNRNRTIFSQAGNSAFHFAVRKCWINFCTILIELGVNVNSSNKKGVTGLMMAASKGHENMVFCLLRHNADAFAEDQRGCTALCYAISRSSQKKLNISNQTVTGLLNAFPPHEKEKYLIRRLQVLMNPGKRNDSGNIIETFLSPVFSFFIKKVQGGLRMLIKGKVFDIVFQALKNHIGQLDYTVSILGILAEILNYCDCCIYKTNPDITESDLFQLFLNSQCPKMCIIILKHTGMSNLKNIVNPTFLPLFLVCPSTNAGRKWLQDHYNILQPFYQKYDDEFDNSNKKNNIQMDDVHFKNIKRKIKLFRNLMTKLQNGENIFDKFHAAPDNDSEMMPVEKTINSNKDVVTDKEDSSSYGSKKIKKKPKIKTVKKNLFDDATNKNLTRKFIIDNAMTMDDEKKEKLNKSDDLVRLKIIALKSTKEDESVQIQDGDLTEKNSKTKTVGYDPSDLFGLLATSRSTGSSDESGLDNYKKNIEKNENRLKQVAKAMSTIFSTSDTTTLYSIKNEVDFKTNSGLKNCITRKSSEETLEPVKKDLSPALNYLQSLFEDFIAKHQKVWNYERMNNYPDYKTTGNEDKSVQLIKLKVVLTQLESHYLHKLDHEWDLLINVIRNKVWYSEEASNDVISKLQELLLQKESQIIEKLKKIEEEEIKNKYLEKKTTTQQQQQQQQQQPQPNDNLNNHKGIDDIHLFLDRLLDLDGLNMTTNLKSDTCGRTLENDFTLNQRMPPINGNVLQKTSSQSKLLDVVDTSREFPLDLSQGSSGNGLELNTIFFNKGYKSDSYSEIVSIGSKTKSSQSIPTPRNDNDDKKDQYNLWNKTSDNPLQKLFKTVREGNESSSTSSSSSSARNPNNRFFCWVNEISNLKKMIKNSHVQYGEILLPNPLKSGKILLPYGETGYFGSVEMGLDHKGNPMAVKHVKKSFPTSVDILSNIMIRLKKINNKYILPYYMSEGFEPIIATPLMDFNLGQYILHLKNNCILESKSFDIIKQVVAGLHYLHTQKPPIIHGNLKPSNVLIDSSGIVKLAEFGISVALYLKKPAPPCSMIWWPGEIITSYIKVNKLRSTLAADVATAGMLTHFILSGGQHPFGQQVKEIVDNLILGKWNLITPDNDAEDLISWMLVFLPENRPTIPAIVRHIYFWSLDKRWKFLLTCAGAYPESGATIHEISQLHTYLDIKAKENNIQGDWESVKNLSPKLTGLLNFLRLCMEDRRRFQELISNRNTTTTYEGEKLAVREIFMKTVNAVTDQIPPEVTNFIPYYCDLKNFFFTAFPVISLSIYRMLESTQWLEVPFFGPFNEPYELS</sequence>
<feature type="compositionally biased region" description="Basic residues" evidence="2">
    <location>
        <begin position="1"/>
        <end position="14"/>
    </location>
</feature>
<dbReference type="OMA" id="NESHVTW"/>
<dbReference type="Proteomes" id="UP000009046">
    <property type="component" value="Unassembled WGS sequence"/>
</dbReference>
<dbReference type="SUPFAM" id="SSF48403">
    <property type="entry name" value="Ankyrin repeat"/>
    <property type="match status" value="1"/>
</dbReference>
<name>E0VMV5_PEDHC</name>
<dbReference type="CTD" id="8236086"/>
<dbReference type="CDD" id="cd00180">
    <property type="entry name" value="PKc"/>
    <property type="match status" value="1"/>
</dbReference>
<dbReference type="SUPFAM" id="SSF56112">
    <property type="entry name" value="Protein kinase-like (PK-like)"/>
    <property type="match status" value="1"/>
</dbReference>
<dbReference type="PROSITE" id="PS50088">
    <property type="entry name" value="ANK_REPEAT"/>
    <property type="match status" value="3"/>
</dbReference>
<evidence type="ECO:0000313" key="6">
    <source>
        <dbReference type="Proteomes" id="UP000009046"/>
    </source>
</evidence>
<reference evidence="5" key="3">
    <citation type="submission" date="2021-02" db="UniProtKB">
        <authorList>
            <consortium name="EnsemblMetazoa"/>
        </authorList>
    </citation>
    <scope>IDENTIFICATION</scope>
    <source>
        <strain evidence="5">USDA</strain>
    </source>
</reference>
<proteinExistence type="predicted"/>
<dbReference type="OrthoDB" id="8187887at2759"/>
<dbReference type="VEuPathDB" id="VectorBase:PHUM319520"/>
<dbReference type="PANTHER" id="PTHR13954:SF6">
    <property type="entry name" value="NON-SPECIFIC SERINE_THREONINE PROTEIN KINASE"/>
    <property type="match status" value="1"/>
</dbReference>
<feature type="repeat" description="ANK" evidence="1">
    <location>
        <begin position="175"/>
        <end position="207"/>
    </location>
</feature>
<feature type="compositionally biased region" description="Polar residues" evidence="2">
    <location>
        <begin position="954"/>
        <end position="966"/>
    </location>
</feature>
<dbReference type="InterPro" id="IPR036770">
    <property type="entry name" value="Ankyrin_rpt-contain_sf"/>
</dbReference>
<keyword evidence="6" id="KW-1185">Reference proteome</keyword>
<evidence type="ECO:0000259" key="3">
    <source>
        <dbReference type="PROSITE" id="PS50011"/>
    </source>
</evidence>
<accession>E0VMV5</accession>
<dbReference type="RefSeq" id="XP_002427449.1">
    <property type="nucleotide sequence ID" value="XM_002427404.1"/>
</dbReference>
<dbReference type="eggNOG" id="KOG0502">
    <property type="taxonomic scope" value="Eukaryota"/>
</dbReference>
<dbReference type="InterPro" id="IPR045133">
    <property type="entry name" value="IRE1/2-like"/>
</dbReference>
<reference evidence="4" key="1">
    <citation type="submission" date="2007-04" db="EMBL/GenBank/DDBJ databases">
        <title>Annotation of Pediculus humanus corporis strain USDA.</title>
        <authorList>
            <person name="Kirkness E."/>
            <person name="Hannick L."/>
            <person name="Hass B."/>
            <person name="Bruggner R."/>
            <person name="Lawson D."/>
            <person name="Bidwell S."/>
            <person name="Joardar V."/>
            <person name="Caler E."/>
            <person name="Walenz B."/>
            <person name="Inman J."/>
            <person name="Schobel S."/>
            <person name="Galinsky K."/>
            <person name="Amedeo P."/>
            <person name="Strausberg R."/>
        </authorList>
    </citation>
    <scope>NUCLEOTIDE SEQUENCE</scope>
    <source>
        <strain evidence="4">USDA</strain>
    </source>
</reference>
<feature type="region of interest" description="Disordered" evidence="2">
    <location>
        <begin position="954"/>
        <end position="981"/>
    </location>
</feature>
<dbReference type="GO" id="GO:0004674">
    <property type="term" value="F:protein serine/threonine kinase activity"/>
    <property type="evidence" value="ECO:0007669"/>
    <property type="project" value="InterPro"/>
</dbReference>
<feature type="region of interest" description="Disordered" evidence="2">
    <location>
        <begin position="822"/>
        <end position="847"/>
    </location>
</feature>
<keyword evidence="1" id="KW-0040">ANK repeat</keyword>
<dbReference type="HOGENOM" id="CLU_250528_0_0_1"/>